<evidence type="ECO:0000256" key="6">
    <source>
        <dbReference type="RuleBase" id="RU361157"/>
    </source>
</evidence>
<keyword evidence="5" id="KW-0046">Antibiotic resistance</keyword>
<name>A0ABU7JMB3_9NOCA</name>
<keyword evidence="2 6" id="KW-0812">Transmembrane</keyword>
<feature type="transmembrane region" description="Helical" evidence="6">
    <location>
        <begin position="135"/>
        <end position="156"/>
    </location>
</feature>
<accession>A0ABU7JMB3</accession>
<feature type="domain" description="ABC transmembrane type-2" evidence="7">
    <location>
        <begin position="20"/>
        <end position="245"/>
    </location>
</feature>
<dbReference type="PROSITE" id="PS51012">
    <property type="entry name" value="ABC_TM2"/>
    <property type="match status" value="1"/>
</dbReference>
<feature type="transmembrane region" description="Helical" evidence="6">
    <location>
        <begin position="60"/>
        <end position="80"/>
    </location>
</feature>
<feature type="transmembrane region" description="Helical" evidence="6">
    <location>
        <begin position="163"/>
        <end position="185"/>
    </location>
</feature>
<dbReference type="EMBL" id="JAUZMZ010000010">
    <property type="protein sequence ID" value="MEE2031174.1"/>
    <property type="molecule type" value="Genomic_DNA"/>
</dbReference>
<dbReference type="Proteomes" id="UP001331936">
    <property type="component" value="Unassembled WGS sequence"/>
</dbReference>
<feature type="transmembrane region" description="Helical" evidence="6">
    <location>
        <begin position="101"/>
        <end position="129"/>
    </location>
</feature>
<dbReference type="InterPro" id="IPR000412">
    <property type="entry name" value="ABC_2_transport"/>
</dbReference>
<keyword evidence="4 6" id="KW-0472">Membrane</keyword>
<evidence type="ECO:0000256" key="5">
    <source>
        <dbReference type="ARBA" id="ARBA00023251"/>
    </source>
</evidence>
<gene>
    <name evidence="8" type="ORF">Q8814_03425</name>
</gene>
<comment type="caution">
    <text evidence="8">The sequence shown here is derived from an EMBL/GenBank/DDBJ whole genome shotgun (WGS) entry which is preliminary data.</text>
</comment>
<dbReference type="Pfam" id="PF01061">
    <property type="entry name" value="ABC2_membrane"/>
    <property type="match status" value="1"/>
</dbReference>
<keyword evidence="6" id="KW-0813">Transport</keyword>
<organism evidence="8 9">
    <name type="scientific">Rhodococcus chondri</name>
    <dbReference type="NCBI Taxonomy" id="3065941"/>
    <lineage>
        <taxon>Bacteria</taxon>
        <taxon>Bacillati</taxon>
        <taxon>Actinomycetota</taxon>
        <taxon>Actinomycetes</taxon>
        <taxon>Mycobacteriales</taxon>
        <taxon>Nocardiaceae</taxon>
        <taxon>Rhodococcus</taxon>
    </lineage>
</organism>
<proteinExistence type="inferred from homology"/>
<dbReference type="InterPro" id="IPR047817">
    <property type="entry name" value="ABC2_TM_bact-type"/>
</dbReference>
<keyword evidence="9" id="KW-1185">Reference proteome</keyword>
<dbReference type="PRINTS" id="PR00164">
    <property type="entry name" value="ABC2TRNSPORT"/>
</dbReference>
<dbReference type="PANTHER" id="PTHR43027">
    <property type="entry name" value="DOXORUBICIN RESISTANCE ABC TRANSPORTER PERMEASE PROTEIN DRRC-RELATED"/>
    <property type="match status" value="1"/>
</dbReference>
<evidence type="ECO:0000313" key="9">
    <source>
        <dbReference type="Proteomes" id="UP001331936"/>
    </source>
</evidence>
<feature type="transmembrane region" description="Helical" evidence="6">
    <location>
        <begin position="219"/>
        <end position="242"/>
    </location>
</feature>
<protein>
    <recommendedName>
        <fullName evidence="6">Transport permease protein</fullName>
    </recommendedName>
</protein>
<evidence type="ECO:0000256" key="2">
    <source>
        <dbReference type="ARBA" id="ARBA00022692"/>
    </source>
</evidence>
<reference evidence="8 9" key="1">
    <citation type="submission" date="2023-08" db="EMBL/GenBank/DDBJ databases">
        <authorList>
            <person name="Girao M."/>
            <person name="Carvalho M.F."/>
        </authorList>
    </citation>
    <scope>NUCLEOTIDE SEQUENCE [LARGE SCALE GENOMIC DNA]</scope>
    <source>
        <strain evidence="8 9">CC-R104</strain>
    </source>
</reference>
<evidence type="ECO:0000259" key="7">
    <source>
        <dbReference type="PROSITE" id="PS51012"/>
    </source>
</evidence>
<evidence type="ECO:0000256" key="3">
    <source>
        <dbReference type="ARBA" id="ARBA00022989"/>
    </source>
</evidence>
<dbReference type="PANTHER" id="PTHR43027:SF2">
    <property type="entry name" value="TRANSPORT PERMEASE PROTEIN"/>
    <property type="match status" value="1"/>
</dbReference>
<dbReference type="PIRSF" id="PIRSF006648">
    <property type="entry name" value="DrrB"/>
    <property type="match status" value="1"/>
</dbReference>
<sequence length="248" mass="26409">MRGYGNLTTAFFKSQLREPVGFFFLLVFSPVLLLILGLIFGNEPAPEFGMRGFVDNMLPGIAVISILIVGVVSVPQNQLILRASGALMRLRVTPLRPRTYVAADLTVHFVLGIVGSLLTLVVGVAVFGVDPPDHLVMVILALVLGLVAMLAIGYTLAAIYPSVAAATGVGNVLMIVLMLSSGAFFPADGLNDGVRTVMTFSPVHHLAELVRASWTGGPWPWVSVAVLLGVAVVFGILSTVLFRWDKGR</sequence>
<comment type="subcellular location">
    <subcellularLocation>
        <location evidence="6">Cell membrane</location>
        <topology evidence="6">Multi-pass membrane protein</topology>
    </subcellularLocation>
    <subcellularLocation>
        <location evidence="1">Membrane</location>
        <topology evidence="1">Multi-pass membrane protein</topology>
    </subcellularLocation>
</comment>
<dbReference type="InterPro" id="IPR052902">
    <property type="entry name" value="ABC-2_transporter"/>
</dbReference>
<evidence type="ECO:0000256" key="1">
    <source>
        <dbReference type="ARBA" id="ARBA00004141"/>
    </source>
</evidence>
<comment type="similarity">
    <text evidence="6">Belongs to the ABC-2 integral membrane protein family.</text>
</comment>
<dbReference type="RefSeq" id="WP_330150604.1">
    <property type="nucleotide sequence ID" value="NZ_JAUZMZ010000010.1"/>
</dbReference>
<dbReference type="InterPro" id="IPR013525">
    <property type="entry name" value="ABC2_TM"/>
</dbReference>
<keyword evidence="3 6" id="KW-1133">Transmembrane helix</keyword>
<keyword evidence="6" id="KW-1003">Cell membrane</keyword>
<evidence type="ECO:0000313" key="8">
    <source>
        <dbReference type="EMBL" id="MEE2031174.1"/>
    </source>
</evidence>
<feature type="transmembrane region" description="Helical" evidence="6">
    <location>
        <begin position="20"/>
        <end position="40"/>
    </location>
</feature>
<evidence type="ECO:0000256" key="4">
    <source>
        <dbReference type="ARBA" id="ARBA00023136"/>
    </source>
</evidence>